<evidence type="ECO:0000256" key="1">
    <source>
        <dbReference type="ARBA" id="ARBA00023002"/>
    </source>
</evidence>
<reference evidence="4" key="1">
    <citation type="submission" date="2016-03" db="EMBL/GenBank/DDBJ databases">
        <authorList>
            <person name="Lee Y.-S."/>
            <person name="Choi Y.-L."/>
        </authorList>
    </citation>
    <scope>NUCLEOTIDE SEQUENCE [LARGE SCALE GENOMIC DNA]</scope>
    <source>
        <strain evidence="4">DAU221</strain>
    </source>
</reference>
<dbReference type="GeneID" id="76606729"/>
<sequence>MDMQLKLLEAGKGALIGRLRSHPFLQRCREGAIQLDELKVFLAQQGLYSAYFTRYLCAMMANLPSNREVLALAENLFEELGLEPDSPQPHHEVYRSMLYRFEVSLESAELLPGTSQLIDTMFRHCRDTRPSAGLGALCLGAEALVPAIYGDIVAGFRACGAADGDIEFFLLHIECDDGHAETIRDIMVDIAAADPGQLGIMLAAGSDLVEARLRFFDSIEAACRGSQPQATHADTAPEAIPA</sequence>
<keyword evidence="1" id="KW-0560">Oxidoreductase</keyword>
<dbReference type="Gene3D" id="1.20.910.10">
    <property type="entry name" value="Heme oxygenase-like"/>
    <property type="match status" value="1"/>
</dbReference>
<organism evidence="2 4">
    <name type="scientific">Microbulbifer thermotolerans</name>
    <dbReference type="NCBI Taxonomy" id="252514"/>
    <lineage>
        <taxon>Bacteria</taxon>
        <taxon>Pseudomonadati</taxon>
        <taxon>Pseudomonadota</taxon>
        <taxon>Gammaproteobacteria</taxon>
        <taxon>Cellvibrionales</taxon>
        <taxon>Microbulbiferaceae</taxon>
        <taxon>Microbulbifer</taxon>
    </lineage>
</organism>
<dbReference type="RefSeq" id="WP_067150568.1">
    <property type="nucleotide sequence ID" value="NZ_CP014864.1"/>
</dbReference>
<protein>
    <submittedName>
        <fullName evidence="3">Iron-containing redox enzyme family protein</fullName>
    </submittedName>
</protein>
<reference evidence="2" key="2">
    <citation type="submission" date="2016-03" db="EMBL/GenBank/DDBJ databases">
        <authorList>
            <person name="Ploux O."/>
        </authorList>
    </citation>
    <scope>NUCLEOTIDE SEQUENCE [LARGE SCALE GENOMIC DNA]</scope>
    <source>
        <strain evidence="2">DAU221</strain>
    </source>
</reference>
<gene>
    <name evidence="2" type="ORF">A3224_01550</name>
    <name evidence="3" type="ORF">OQJ68_00815</name>
</gene>
<dbReference type="PANTHER" id="PTHR40279">
    <property type="entry name" value="PQQC-LIKE PROTEIN"/>
    <property type="match status" value="1"/>
</dbReference>
<reference evidence="3" key="3">
    <citation type="submission" date="2022-11" db="EMBL/GenBank/DDBJ databases">
        <title>Chitin-degrading and fungicidal potential of chitinolytic bacterial strains from marine environment of the Pacific Ocean regions.</title>
        <authorList>
            <person name="Pentekhina I."/>
            <person name="Nedashkovskaya O."/>
            <person name="Seitkalieva A."/>
            <person name="Podvolotskaya A."/>
            <person name="Tekutyeva L."/>
            <person name="Balabanova L."/>
        </authorList>
    </citation>
    <scope>NUCLEOTIDE SEQUENCE</scope>
    <source>
        <strain evidence="3">KMM 6838</strain>
    </source>
</reference>
<dbReference type="KEGG" id="mthd:A3224_01550"/>
<dbReference type="PANTHER" id="PTHR40279:SF3">
    <property type="entry name" value="4-AMINOBENZOATE SYNTHASE"/>
    <property type="match status" value="1"/>
</dbReference>
<proteinExistence type="predicted"/>
<keyword evidence="4" id="KW-1185">Reference proteome</keyword>
<dbReference type="OrthoDB" id="9800756at2"/>
<dbReference type="SUPFAM" id="SSF48613">
    <property type="entry name" value="Heme oxygenase-like"/>
    <property type="match status" value="1"/>
</dbReference>
<dbReference type="EMBL" id="CP014864">
    <property type="protein sequence ID" value="AMX01437.1"/>
    <property type="molecule type" value="Genomic_DNA"/>
</dbReference>
<name>A0A143HIV6_MICTH</name>
<accession>A0A143HIV6</accession>
<dbReference type="Proteomes" id="UP001209730">
    <property type="component" value="Unassembled WGS sequence"/>
</dbReference>
<evidence type="ECO:0000313" key="3">
    <source>
        <dbReference type="EMBL" id="MCX2800321.1"/>
    </source>
</evidence>
<dbReference type="Proteomes" id="UP000076077">
    <property type="component" value="Chromosome"/>
</dbReference>
<dbReference type="AlphaFoldDB" id="A0A143HIV6"/>
<dbReference type="InterPro" id="IPR039068">
    <property type="entry name" value="PqqC-like"/>
</dbReference>
<evidence type="ECO:0000313" key="2">
    <source>
        <dbReference type="EMBL" id="AMX01437.1"/>
    </source>
</evidence>
<dbReference type="EMBL" id="JAPHQB010000001">
    <property type="protein sequence ID" value="MCX2800321.1"/>
    <property type="molecule type" value="Genomic_DNA"/>
</dbReference>
<dbReference type="Pfam" id="PF14518">
    <property type="entry name" value="Haem_oxygenas_2"/>
    <property type="match status" value="1"/>
</dbReference>
<evidence type="ECO:0000313" key="4">
    <source>
        <dbReference type="Proteomes" id="UP000076077"/>
    </source>
</evidence>
<dbReference type="SMART" id="SM01236">
    <property type="entry name" value="Haem_oxygenase_2"/>
    <property type="match status" value="1"/>
</dbReference>
<dbReference type="STRING" id="252514.A3224_01550"/>
<dbReference type="InterPro" id="IPR016084">
    <property type="entry name" value="Haem_Oase-like_multi-hlx"/>
</dbReference>
<dbReference type="GO" id="GO:0016491">
    <property type="term" value="F:oxidoreductase activity"/>
    <property type="evidence" value="ECO:0007669"/>
    <property type="project" value="UniProtKB-KW"/>
</dbReference>